<dbReference type="EMBL" id="JADPRT010000026">
    <property type="protein sequence ID" value="MBF9073757.1"/>
    <property type="molecule type" value="Genomic_DNA"/>
</dbReference>
<dbReference type="Proteomes" id="UP000657385">
    <property type="component" value="Unassembled WGS sequence"/>
</dbReference>
<evidence type="ECO:0000256" key="1">
    <source>
        <dbReference type="SAM" id="MobiDB-lite"/>
    </source>
</evidence>
<gene>
    <name evidence="2" type="ORF">I2501_37665</name>
</gene>
<feature type="region of interest" description="Disordered" evidence="1">
    <location>
        <begin position="1"/>
        <end position="21"/>
    </location>
</feature>
<dbReference type="RefSeq" id="WP_196198605.1">
    <property type="nucleotide sequence ID" value="NZ_JADPRT010000026.1"/>
</dbReference>
<proteinExistence type="predicted"/>
<accession>A0A931FGC1</accession>
<evidence type="ECO:0000313" key="2">
    <source>
        <dbReference type="EMBL" id="MBF9073757.1"/>
    </source>
</evidence>
<protein>
    <submittedName>
        <fullName evidence="2">Uncharacterized protein</fullName>
    </submittedName>
</protein>
<reference evidence="2" key="1">
    <citation type="submission" date="2020-11" db="EMBL/GenBank/DDBJ databases">
        <title>Isolation and identification of active actinomycetes.</title>
        <authorList>
            <person name="Yu B."/>
        </authorList>
    </citation>
    <scope>NUCLEOTIDE SEQUENCE</scope>
    <source>
        <strain evidence="2">NEAU-YB345</strain>
    </source>
</reference>
<keyword evidence="3" id="KW-1185">Reference proteome</keyword>
<evidence type="ECO:0000313" key="3">
    <source>
        <dbReference type="Proteomes" id="UP000657385"/>
    </source>
</evidence>
<dbReference type="AlphaFoldDB" id="A0A931FGC1"/>
<name>A0A931FGC1_9ACTN</name>
<sequence length="213" mass="23055">MTIGHPPELPMGSHSPAVPRSLDATTWSDADLPLLPDPRAAVEELHRIHQPMPGATVLGVLSADSRVVAGASFTVPERITDGWHLRNVLLAHLRHTVPHGLRRHAPLHTAVLVQCRRGPSGWTEQDGAWMWALRDAGQLHGIRCGGYVTLTDEGWQLIGDARRGRSPHAGSWAQRPVATISELTGIAEQTPSLEAPKPRLALLPVEAPRVAVN</sequence>
<comment type="caution">
    <text evidence="2">The sequence shown here is derived from an EMBL/GenBank/DDBJ whole genome shotgun (WGS) entry which is preliminary data.</text>
</comment>
<organism evidence="2 3">
    <name type="scientific">Streptacidiphilus fuscans</name>
    <dbReference type="NCBI Taxonomy" id="2789292"/>
    <lineage>
        <taxon>Bacteria</taxon>
        <taxon>Bacillati</taxon>
        <taxon>Actinomycetota</taxon>
        <taxon>Actinomycetes</taxon>
        <taxon>Kitasatosporales</taxon>
        <taxon>Streptomycetaceae</taxon>
        <taxon>Streptacidiphilus</taxon>
    </lineage>
</organism>